<name>A0AAN8AZE9_9TELE</name>
<accession>A0AAN8AZE9</accession>
<keyword evidence="2" id="KW-1185">Reference proteome</keyword>
<reference evidence="1 2" key="1">
    <citation type="journal article" date="2023" name="Mol. Biol. Evol.">
        <title>Genomics of Secondarily Temperate Adaptation in the Only Non-Antarctic Icefish.</title>
        <authorList>
            <person name="Rivera-Colon A.G."/>
            <person name="Rayamajhi N."/>
            <person name="Minhas B.F."/>
            <person name="Madrigal G."/>
            <person name="Bilyk K.T."/>
            <person name="Yoon V."/>
            <person name="Hune M."/>
            <person name="Gregory S."/>
            <person name="Cheng C.H.C."/>
            <person name="Catchen J.M."/>
        </authorList>
    </citation>
    <scope>NUCLEOTIDE SEQUENCE [LARGE SCALE GENOMIC DNA]</scope>
    <source>
        <strain evidence="1">JC2023a</strain>
    </source>
</reference>
<dbReference type="Proteomes" id="UP001335648">
    <property type="component" value="Unassembled WGS sequence"/>
</dbReference>
<protein>
    <submittedName>
        <fullName evidence="1">Uncharacterized protein</fullName>
    </submittedName>
</protein>
<dbReference type="EMBL" id="JAULUE010002068">
    <property type="protein sequence ID" value="KAK5875518.1"/>
    <property type="molecule type" value="Genomic_DNA"/>
</dbReference>
<organism evidence="1 2">
    <name type="scientific">Champsocephalus esox</name>
    <name type="common">pike icefish</name>
    <dbReference type="NCBI Taxonomy" id="159716"/>
    <lineage>
        <taxon>Eukaryota</taxon>
        <taxon>Metazoa</taxon>
        <taxon>Chordata</taxon>
        <taxon>Craniata</taxon>
        <taxon>Vertebrata</taxon>
        <taxon>Euteleostomi</taxon>
        <taxon>Actinopterygii</taxon>
        <taxon>Neopterygii</taxon>
        <taxon>Teleostei</taxon>
        <taxon>Neoteleostei</taxon>
        <taxon>Acanthomorphata</taxon>
        <taxon>Eupercaria</taxon>
        <taxon>Perciformes</taxon>
        <taxon>Notothenioidei</taxon>
        <taxon>Channichthyidae</taxon>
        <taxon>Champsocephalus</taxon>
    </lineage>
</organism>
<proteinExistence type="predicted"/>
<dbReference type="AlphaFoldDB" id="A0AAN8AZE9"/>
<sequence>MRKAAQDLLAILKAEASGGLFLDYSGQTKTSDPFPKVQRKNQALKLFVFHSSSSEKTPKPSEELILLRAGLGRRSAHVPEDADHKEVACPVCGELFSQAVINIHAEFCGVTEESVINEEVPEPSTTDRTGSLSDLLDNLKGKIDNSKMFKINVTREDLLQRGLK</sequence>
<comment type="caution">
    <text evidence="1">The sequence shown here is derived from an EMBL/GenBank/DDBJ whole genome shotgun (WGS) entry which is preliminary data.</text>
</comment>
<gene>
    <name evidence="1" type="ORF">CesoFtcFv8_026593</name>
</gene>
<evidence type="ECO:0000313" key="1">
    <source>
        <dbReference type="EMBL" id="KAK5875518.1"/>
    </source>
</evidence>
<evidence type="ECO:0000313" key="2">
    <source>
        <dbReference type="Proteomes" id="UP001335648"/>
    </source>
</evidence>